<dbReference type="InterPro" id="IPR051783">
    <property type="entry name" value="NAD(P)-dependent_oxidoreduct"/>
</dbReference>
<evidence type="ECO:0000313" key="2">
    <source>
        <dbReference type="EMBL" id="MET7029857.1"/>
    </source>
</evidence>
<protein>
    <submittedName>
        <fullName evidence="2">NAD-dependent epimerase/dehydratase family protein</fullName>
    </submittedName>
</protein>
<evidence type="ECO:0000313" key="3">
    <source>
        <dbReference type="Proteomes" id="UP001549773"/>
    </source>
</evidence>
<evidence type="ECO:0000259" key="1">
    <source>
        <dbReference type="Pfam" id="PF01370"/>
    </source>
</evidence>
<dbReference type="Pfam" id="PF01370">
    <property type="entry name" value="Epimerase"/>
    <property type="match status" value="1"/>
</dbReference>
<dbReference type="InterPro" id="IPR036291">
    <property type="entry name" value="NAD(P)-bd_dom_sf"/>
</dbReference>
<reference evidence="2 3" key="1">
    <citation type="submission" date="2024-07" db="EMBL/GenBank/DDBJ databases">
        <title>The genome sequence of type strain Sediminicola luteus GDMCC 1.2596T.</title>
        <authorList>
            <person name="Liu Y."/>
        </authorList>
    </citation>
    <scope>NUCLEOTIDE SEQUENCE [LARGE SCALE GENOMIC DNA]</scope>
    <source>
        <strain evidence="2 3">GDMCC 1.2596</strain>
    </source>
</reference>
<dbReference type="PANTHER" id="PTHR48079">
    <property type="entry name" value="PROTEIN YEEZ"/>
    <property type="match status" value="1"/>
</dbReference>
<sequence>MVLVTGGTGLVGSHLLFKLVEQGIKVRAIHRAESDLSRVERIFSYYTGQSSELFEKIEWVTADINNIPDLEKAFEGVTHVYHCAALISFDPKDYGLLHKVNVEGTANIVNLCIANTIEKLCYVSSIAAIGKSIGVKEATEENDWQQSNSSAYSITKTAAELEVWRGSQENVPVVIINPGIIIGPGFWETGSGQLFKRASRAPKYFPPGGSGFVTVSDVVSIITSLMKSDIQNERFIVISKNLTYREILEKLTMAMKKVPPKKQIPGWVLEVLWRLDWFWSLITNSKRQLTSASVFSLKNRTLYSNAKVIESLDYEFEPLDNAISFSTDIFMEENPAL</sequence>
<proteinExistence type="predicted"/>
<dbReference type="RefSeq" id="WP_354618660.1">
    <property type="nucleotide sequence ID" value="NZ_JBEWYP010000005.1"/>
</dbReference>
<dbReference type="Gene3D" id="3.40.50.720">
    <property type="entry name" value="NAD(P)-binding Rossmann-like Domain"/>
    <property type="match status" value="1"/>
</dbReference>
<organism evidence="2 3">
    <name type="scientific">Sediminicola luteus</name>
    <dbReference type="NCBI Taxonomy" id="319238"/>
    <lineage>
        <taxon>Bacteria</taxon>
        <taxon>Pseudomonadati</taxon>
        <taxon>Bacteroidota</taxon>
        <taxon>Flavobacteriia</taxon>
        <taxon>Flavobacteriales</taxon>
        <taxon>Flavobacteriaceae</taxon>
        <taxon>Sediminicola</taxon>
    </lineage>
</organism>
<name>A0ABV2TX61_9FLAO</name>
<dbReference type="InterPro" id="IPR001509">
    <property type="entry name" value="Epimerase_deHydtase"/>
</dbReference>
<dbReference type="EMBL" id="JBEWYP010000005">
    <property type="protein sequence ID" value="MET7029857.1"/>
    <property type="molecule type" value="Genomic_DNA"/>
</dbReference>
<accession>A0ABV2TX61</accession>
<dbReference type="SUPFAM" id="SSF51735">
    <property type="entry name" value="NAD(P)-binding Rossmann-fold domains"/>
    <property type="match status" value="1"/>
</dbReference>
<dbReference type="PANTHER" id="PTHR48079:SF6">
    <property type="entry name" value="NAD(P)-BINDING DOMAIN-CONTAINING PROTEIN-RELATED"/>
    <property type="match status" value="1"/>
</dbReference>
<keyword evidence="3" id="KW-1185">Reference proteome</keyword>
<gene>
    <name evidence="2" type="ORF">ABXZ32_10645</name>
</gene>
<feature type="domain" description="NAD-dependent epimerase/dehydratase" evidence="1">
    <location>
        <begin position="2"/>
        <end position="228"/>
    </location>
</feature>
<comment type="caution">
    <text evidence="2">The sequence shown here is derived from an EMBL/GenBank/DDBJ whole genome shotgun (WGS) entry which is preliminary data.</text>
</comment>
<dbReference type="Proteomes" id="UP001549773">
    <property type="component" value="Unassembled WGS sequence"/>
</dbReference>